<dbReference type="PANTHER" id="PTHR42109:SF2">
    <property type="entry name" value="INTEGRAL MEMBRANE PROTEIN"/>
    <property type="match status" value="1"/>
</dbReference>
<feature type="transmembrane region" description="Helical" evidence="1">
    <location>
        <begin position="6"/>
        <end position="26"/>
    </location>
</feature>
<feature type="transmembrane region" description="Helical" evidence="1">
    <location>
        <begin position="66"/>
        <end position="89"/>
    </location>
</feature>
<keyword evidence="4" id="KW-1185">Reference proteome</keyword>
<feature type="transmembrane region" description="Helical" evidence="1">
    <location>
        <begin position="109"/>
        <end position="126"/>
    </location>
</feature>
<dbReference type="Proteomes" id="UP001316803">
    <property type="component" value="Unassembled WGS sequence"/>
</dbReference>
<gene>
    <name evidence="3" type="ORF">OHC33_006009</name>
</gene>
<reference evidence="3 4" key="1">
    <citation type="submission" date="2022-12" db="EMBL/GenBank/DDBJ databases">
        <title>Genomic features and morphological characterization of a novel Knufia sp. strain isolated from spacecraft assembly facility.</title>
        <authorList>
            <person name="Teixeira M."/>
            <person name="Chander A.M."/>
            <person name="Stajich J.E."/>
            <person name="Venkateswaran K."/>
        </authorList>
    </citation>
    <scope>NUCLEOTIDE SEQUENCE [LARGE SCALE GENOMIC DNA]</scope>
    <source>
        <strain evidence="3 4">FJI-L2-BK-P2</strain>
    </source>
</reference>
<comment type="caution">
    <text evidence="3">The sequence shown here is derived from an EMBL/GenBank/DDBJ whole genome shotgun (WGS) entry which is preliminary data.</text>
</comment>
<evidence type="ECO:0000313" key="3">
    <source>
        <dbReference type="EMBL" id="KAK5952888.1"/>
    </source>
</evidence>
<feature type="transmembrane region" description="Helical" evidence="1">
    <location>
        <begin position="178"/>
        <end position="202"/>
    </location>
</feature>
<name>A0AAN8EV56_9EURO</name>
<keyword evidence="1" id="KW-1133">Transmembrane helix</keyword>
<evidence type="ECO:0000259" key="2">
    <source>
        <dbReference type="Pfam" id="PF24800"/>
    </source>
</evidence>
<protein>
    <recommendedName>
        <fullName evidence="2">DUF7702 domain-containing protein</fullName>
    </recommendedName>
</protein>
<sequence>MISSSEIIDIVEIVYFGPALLASIYICVKHGFSKEAGWFLLIILSLARLIGASTGIAALSDPTNSSLIACSLILSSIGSTILVATLTGIVNRIDSGSGQSRLSPRMRKMIQLAGLAAVVLSIIGGTKVASSDPESRSEGYTYTKAAIILVLVQFMASIAILAFSAINTGAILSEDRTLFFCVSVAAPFVLVRVIYSICAAFNPTSSTFSIRSGTTAALVVRAILGLAMEIIAVSLFIFGGFKAPKIRKGERAEESMPMNESQQPHKHGVVNGARYQPVHGH</sequence>
<feature type="transmembrane region" description="Helical" evidence="1">
    <location>
        <begin position="38"/>
        <end position="60"/>
    </location>
</feature>
<feature type="transmembrane region" description="Helical" evidence="1">
    <location>
        <begin position="222"/>
        <end position="241"/>
    </location>
</feature>
<evidence type="ECO:0000313" key="4">
    <source>
        <dbReference type="Proteomes" id="UP001316803"/>
    </source>
</evidence>
<organism evidence="3 4">
    <name type="scientific">Knufia fluminis</name>
    <dbReference type="NCBI Taxonomy" id="191047"/>
    <lineage>
        <taxon>Eukaryota</taxon>
        <taxon>Fungi</taxon>
        <taxon>Dikarya</taxon>
        <taxon>Ascomycota</taxon>
        <taxon>Pezizomycotina</taxon>
        <taxon>Eurotiomycetes</taxon>
        <taxon>Chaetothyriomycetidae</taxon>
        <taxon>Chaetothyriales</taxon>
        <taxon>Trichomeriaceae</taxon>
        <taxon>Knufia</taxon>
    </lineage>
</organism>
<keyword evidence="1" id="KW-0812">Transmembrane</keyword>
<dbReference type="InterPro" id="IPR056119">
    <property type="entry name" value="DUF7702"/>
</dbReference>
<dbReference type="AlphaFoldDB" id="A0AAN8EV56"/>
<evidence type="ECO:0000256" key="1">
    <source>
        <dbReference type="SAM" id="Phobius"/>
    </source>
</evidence>
<dbReference type="EMBL" id="JAKLMC020000013">
    <property type="protein sequence ID" value="KAK5952888.1"/>
    <property type="molecule type" value="Genomic_DNA"/>
</dbReference>
<accession>A0AAN8EV56</accession>
<keyword evidence="1" id="KW-0472">Membrane</keyword>
<proteinExistence type="predicted"/>
<dbReference type="PANTHER" id="PTHR42109">
    <property type="entry name" value="UNPLACED GENOMIC SCAFFOLD UM_SCAF_CONTIG_1.265, WHOLE GENOME SHOTGUN SEQUENCE"/>
    <property type="match status" value="1"/>
</dbReference>
<feature type="transmembrane region" description="Helical" evidence="1">
    <location>
        <begin position="146"/>
        <end position="166"/>
    </location>
</feature>
<dbReference type="Pfam" id="PF24800">
    <property type="entry name" value="DUF7702"/>
    <property type="match status" value="1"/>
</dbReference>
<feature type="domain" description="DUF7702" evidence="2">
    <location>
        <begin position="5"/>
        <end position="243"/>
    </location>
</feature>